<evidence type="ECO:0000313" key="1">
    <source>
        <dbReference type="EMBL" id="OAD07659.1"/>
    </source>
</evidence>
<name>A0A162RNZ8_MUCCL</name>
<proteinExistence type="predicted"/>
<dbReference type="AlphaFoldDB" id="A0A162RNZ8"/>
<accession>A0A162RNZ8</accession>
<reference evidence="1 2" key="1">
    <citation type="submission" date="2015-06" db="EMBL/GenBank/DDBJ databases">
        <title>Expansion of signal transduction pathways in fungi by whole-genome duplication.</title>
        <authorList>
            <consortium name="DOE Joint Genome Institute"/>
            <person name="Corrochano L.M."/>
            <person name="Kuo A."/>
            <person name="Marcet-Houben M."/>
            <person name="Polaino S."/>
            <person name="Salamov A."/>
            <person name="Villalobos J.M."/>
            <person name="Alvarez M.I."/>
            <person name="Avalos J."/>
            <person name="Benito E.P."/>
            <person name="Benoit I."/>
            <person name="Burger G."/>
            <person name="Camino L.P."/>
            <person name="Canovas D."/>
            <person name="Cerda-Olmedo E."/>
            <person name="Cheng J.-F."/>
            <person name="Dominguez A."/>
            <person name="Elias M."/>
            <person name="Eslava A.P."/>
            <person name="Glaser F."/>
            <person name="Grimwood J."/>
            <person name="Gutierrez G."/>
            <person name="Heitman J."/>
            <person name="Henrissat B."/>
            <person name="Iturriaga E.A."/>
            <person name="Lang B.F."/>
            <person name="Lavin J.L."/>
            <person name="Lee S."/>
            <person name="Li W."/>
            <person name="Lindquist E."/>
            <person name="Lopez-Garcia S."/>
            <person name="Luque E.M."/>
            <person name="Marcos A.T."/>
            <person name="Martin J."/>
            <person name="Mccluskey K."/>
            <person name="Medina H.R."/>
            <person name="Miralles-Duran A."/>
            <person name="Miyazaki A."/>
            <person name="Munoz-Torres E."/>
            <person name="Oguiza J.A."/>
            <person name="Ohm R."/>
            <person name="Olmedo M."/>
            <person name="Orejas M."/>
            <person name="Ortiz-Castellanos L."/>
            <person name="Pisabarro A.G."/>
            <person name="Rodriguez-Romero J."/>
            <person name="Ruiz-Herrera J."/>
            <person name="Ruiz-Vazquez R."/>
            <person name="Sanz C."/>
            <person name="Schackwitz W."/>
            <person name="Schmutz J."/>
            <person name="Shahriari M."/>
            <person name="Shelest E."/>
            <person name="Silva-Franco F."/>
            <person name="Soanes D."/>
            <person name="Syed K."/>
            <person name="Tagua V.G."/>
            <person name="Talbot N.J."/>
            <person name="Thon M."/>
            <person name="De Vries R.P."/>
            <person name="Wiebenga A."/>
            <person name="Yadav J.S."/>
            <person name="Braun E.L."/>
            <person name="Baker S."/>
            <person name="Garre V."/>
            <person name="Horwitz B."/>
            <person name="Torres-Martinez S."/>
            <person name="Idnurm A."/>
            <person name="Herrera-Estrella A."/>
            <person name="Gabaldon T."/>
            <person name="Grigoriev I.V."/>
        </authorList>
    </citation>
    <scope>NUCLEOTIDE SEQUENCE [LARGE SCALE GENOMIC DNA]</scope>
    <source>
        <strain evidence="1 2">CBS 277.49</strain>
    </source>
</reference>
<evidence type="ECO:0000313" key="2">
    <source>
        <dbReference type="Proteomes" id="UP000077051"/>
    </source>
</evidence>
<dbReference type="EMBL" id="AMYB01000001">
    <property type="protein sequence ID" value="OAD07659.1"/>
    <property type="molecule type" value="Genomic_DNA"/>
</dbReference>
<dbReference type="OrthoDB" id="2300292at2759"/>
<comment type="caution">
    <text evidence="1">The sequence shown here is derived from an EMBL/GenBank/DDBJ whole genome shotgun (WGS) entry which is preliminary data.</text>
</comment>
<dbReference type="Proteomes" id="UP000077051">
    <property type="component" value="Unassembled WGS sequence"/>
</dbReference>
<organism evidence="1 2">
    <name type="scientific">Mucor lusitanicus CBS 277.49</name>
    <dbReference type="NCBI Taxonomy" id="747725"/>
    <lineage>
        <taxon>Eukaryota</taxon>
        <taxon>Fungi</taxon>
        <taxon>Fungi incertae sedis</taxon>
        <taxon>Mucoromycota</taxon>
        <taxon>Mucoromycotina</taxon>
        <taxon>Mucoromycetes</taxon>
        <taxon>Mucorales</taxon>
        <taxon>Mucorineae</taxon>
        <taxon>Mucoraceae</taxon>
        <taxon>Mucor</taxon>
    </lineage>
</organism>
<sequence>MLVSYPSKVVSPGANFVRAAVTEKYGKSMVDMRDEAREELEHLEYQQGQPLTQFMDRFLQLRSLAEIHQDEDCIVRYLIESLPEELANYTKFLLNTNTTDKESITVDVAVSKITRIYNALLKDKWERERTTPTTMSSAPAASVLARSNGDTGSSHQTRKCIYHPNASNHRTKDCKASDSMKRRIDAAQKKFGDSNARTNHDCKEPGWTSAHKAVCKKKHNQPRFRKTSSPKKIIVPVPHQADDSSDDNMDTDTESDEQNMTFAAMNIKDCEYQYMNEPFRNLLNKNSIILPITLKNNGIKVRTYFLMDNGSSFSCISPKLLAHILEVKINKNIKETTFDNVEDAKLAVHSGVAHKDVVYKATIAKDNCEGKLTHVQMTMVRMPNVKTFVEDLQRSLKYYGKVYQIKKHTIDGFFEGHISFMIDTAVKYKNAEGQEYEVQPMSRMMYLSAWDVYRD</sequence>
<protein>
    <submittedName>
        <fullName evidence="1">Uncharacterized protein</fullName>
    </submittedName>
</protein>
<keyword evidence="2" id="KW-1185">Reference proteome</keyword>
<dbReference type="VEuPathDB" id="FungiDB:MUCCIDRAFT_77392"/>
<gene>
    <name evidence="1" type="ORF">MUCCIDRAFT_77392</name>
</gene>